<accession>A0A6V7P460</accession>
<evidence type="ECO:0000313" key="2">
    <source>
        <dbReference type="EMBL" id="CAD1825416.1"/>
    </source>
</evidence>
<dbReference type="PANTHER" id="PTHR46087">
    <property type="entry name" value="PUTATIVE, EXPRESSED-RELATED"/>
    <property type="match status" value="1"/>
</dbReference>
<feature type="compositionally biased region" description="Pro residues" evidence="1">
    <location>
        <begin position="13"/>
        <end position="26"/>
    </location>
</feature>
<dbReference type="InterPro" id="IPR049152">
    <property type="entry name" value="EFR3-like_ARM"/>
</dbReference>
<dbReference type="InterPro" id="IPR055296">
    <property type="entry name" value="SRL2-like"/>
</dbReference>
<name>A0A6V7P460_ANACO</name>
<dbReference type="SUPFAM" id="SSF48371">
    <property type="entry name" value="ARM repeat"/>
    <property type="match status" value="1"/>
</dbReference>
<evidence type="ECO:0000256" key="1">
    <source>
        <dbReference type="SAM" id="MobiDB-lite"/>
    </source>
</evidence>
<sequence>MQQPSSPTSLPSSPSPSPSPPPPPPSSSTNGPGKKPKLPSPEEVLAHYEAQGLDPRAASLKVIGELQSLLFRALSGRRGKKDRFMADAVRKLDNVNTRLAIAEMKLDSKPSRAEALAIGVAAGALVRGAEHVLPHVLGALGALWGSVAASTGASPHPPPPLPTMGVIARKVFPVCESLCFLCPSLGVRSRHPVKRYKKLLAEIFPRTQEEEPNDRKIGKLCEYASKNPLRIPKITNYLEQRCYRELRNEHFGYAKVIMCIYRRLLISCREQMPLFASSLLSIINTLFDQTRQDEMRIIGCHTFFDFVNTQVDGTYQFNLEGLLPRLCQLAQEMGEDEKACNLRAAGLQALSSMIWFMGELSHISSEFDNVVSVVLENYGSPKKSDDSHEGNQTSQNRWVQEVLKAEGHVSPSPFIMSRVPSWRSIVDKGVNLPISIYTKSPRSLVSLKKFSYSSSLFQEEAKSPNFWSRVCIHNMARLGKEATTIRRALESLFRYFDNNDSWSSKNRLALGVLLDMQFLMEKSGQNTHLLISILIKHLEHKAILKQPEMQLSIVEAFEENNALFSGSEEHGDEIIKWNDKFRTAVDDCLVQLSKKVGDAGPVLDMMAVMLENISNTVSIARSTISAVYRTAQIIASVPNLSYQNKAFPEALFHQLLLAMVHPDHETRVGAHRIFSVVLVPSSVCPFTLSAIPESPSIYDLRRTLSRTVSVFSSSAALFEKLRRDKCSFRESAIQENPHNDDVRQNSINNQRLYKLQSSQSRVRSLKSPSVSLSTDISSVTKSPQDNEPVSLRLSNRQITLLLSSIWAQAISPQNTPANYEAIAHTYSLILLFSRPKTTIYEALTRSFQLAFSLRNTSLAQGVSFSKFSAHRSLPPSRCRSLFILSTAMIVFASRAFSVAPLIPIFKSSLNEKTIDPFLCLVDDSKLEAVNSLSNHQTRVYGSKEDDDSALKSLSAVELTDSQSKESMVSMIVNSIRDLPDSELSSIEKQLLSDFLPDDICPLGAQFVEQMPCKNDDNYQDEAMLAAISGEDDLFIEAFESTADQSALASADTSNLLSVNQLLETVLETAWQVGRMSVSTTPDIPFKEMTSHCEALLMGKQQKMLALMNSQRKQGTVLSGGYSQDQSETKESSYLLGGQFEKFKHFTLQSSNPFLELNVDAYPKNLFAGTSNSSDSHFLKLPASSPYDNFLRAAGC</sequence>
<organism evidence="2">
    <name type="scientific">Ananas comosus var. bracteatus</name>
    <name type="common">red pineapple</name>
    <dbReference type="NCBI Taxonomy" id="296719"/>
    <lineage>
        <taxon>Eukaryota</taxon>
        <taxon>Viridiplantae</taxon>
        <taxon>Streptophyta</taxon>
        <taxon>Embryophyta</taxon>
        <taxon>Tracheophyta</taxon>
        <taxon>Spermatophyta</taxon>
        <taxon>Magnoliopsida</taxon>
        <taxon>Liliopsida</taxon>
        <taxon>Poales</taxon>
        <taxon>Bromeliaceae</taxon>
        <taxon>Bromelioideae</taxon>
        <taxon>Ananas</taxon>
    </lineage>
</organism>
<evidence type="ECO:0008006" key="3">
    <source>
        <dbReference type="Google" id="ProtNLM"/>
    </source>
</evidence>
<dbReference type="Pfam" id="PF21052">
    <property type="entry name" value="EFR3_ARM"/>
    <property type="match status" value="1"/>
</dbReference>
<protein>
    <recommendedName>
        <fullName evidence="3">Protein EFR</fullName>
    </recommendedName>
</protein>
<feature type="region of interest" description="Disordered" evidence="1">
    <location>
        <begin position="1"/>
        <end position="42"/>
    </location>
</feature>
<dbReference type="InterPro" id="IPR016024">
    <property type="entry name" value="ARM-type_fold"/>
</dbReference>
<reference evidence="2" key="1">
    <citation type="submission" date="2020-07" db="EMBL/GenBank/DDBJ databases">
        <authorList>
            <person name="Lin J."/>
        </authorList>
    </citation>
    <scope>NUCLEOTIDE SEQUENCE</scope>
</reference>
<dbReference type="AlphaFoldDB" id="A0A6V7P460"/>
<proteinExistence type="predicted"/>
<dbReference type="PANTHER" id="PTHR46087:SF20">
    <property type="entry name" value="OS02G0143200 PROTEIN"/>
    <property type="match status" value="1"/>
</dbReference>
<gene>
    <name evidence="2" type="ORF">CB5_LOCUS8627</name>
</gene>
<feature type="compositionally biased region" description="Low complexity" evidence="1">
    <location>
        <begin position="1"/>
        <end position="12"/>
    </location>
</feature>
<dbReference type="EMBL" id="LR862145">
    <property type="protein sequence ID" value="CAD1825416.1"/>
    <property type="molecule type" value="Genomic_DNA"/>
</dbReference>